<dbReference type="Proteomes" id="UP001500630">
    <property type="component" value="Unassembled WGS sequence"/>
</dbReference>
<dbReference type="PROSITE" id="PS50943">
    <property type="entry name" value="HTH_CROC1"/>
    <property type="match status" value="1"/>
</dbReference>
<protein>
    <submittedName>
        <fullName evidence="2">Helix-turn-helix transcriptional regulator</fullName>
    </submittedName>
</protein>
<dbReference type="RefSeq" id="WP_345572307.1">
    <property type="nucleotide sequence ID" value="NZ_BAABDQ010000029.1"/>
</dbReference>
<dbReference type="Pfam" id="PF17765">
    <property type="entry name" value="MLTR_LBD"/>
    <property type="match status" value="1"/>
</dbReference>
<dbReference type="InterPro" id="IPR001387">
    <property type="entry name" value="Cro/C1-type_HTH"/>
</dbReference>
<sequence>MRTPDLRPRRPDSPLGRLLRHWRQVRRMSQLALAHHAQVSPRHLSFVESGRSTPSREMIITLAGALEVPLRERNDLLLAGGYAPAYRESDIAAPAMAAIRAALERALAHHEPYPAVVMDRHWNITQANRTAEVMFARLLGDQVADGPSNVVRLMFDPAGLRPHVANWEQVAPALIQRVHREAVGGVQDAGTRALLAEVLARPGIRAGWREPDLTSTIMPIIPVDFVSGGVTASYFSMITTVGTPQDITAQELRLEGFYPADAATERHRWT</sequence>
<dbReference type="InterPro" id="IPR010982">
    <property type="entry name" value="Lambda_DNA-bd_dom_sf"/>
</dbReference>
<feature type="domain" description="HTH cro/C1-type" evidence="1">
    <location>
        <begin position="19"/>
        <end position="73"/>
    </location>
</feature>
<evidence type="ECO:0000313" key="3">
    <source>
        <dbReference type="Proteomes" id="UP001500630"/>
    </source>
</evidence>
<dbReference type="SMART" id="SM00530">
    <property type="entry name" value="HTH_XRE"/>
    <property type="match status" value="1"/>
</dbReference>
<name>A0ABP6Z4I2_9ACTN</name>
<dbReference type="Gene3D" id="1.10.260.40">
    <property type="entry name" value="lambda repressor-like DNA-binding domains"/>
    <property type="match status" value="1"/>
</dbReference>
<accession>A0ABP6Z4I2</accession>
<proteinExistence type="predicted"/>
<dbReference type="Gene3D" id="3.30.450.180">
    <property type="match status" value="1"/>
</dbReference>
<dbReference type="Pfam" id="PF13560">
    <property type="entry name" value="HTH_31"/>
    <property type="match status" value="1"/>
</dbReference>
<dbReference type="SUPFAM" id="SSF47413">
    <property type="entry name" value="lambda repressor-like DNA-binding domains"/>
    <property type="match status" value="1"/>
</dbReference>
<reference evidence="3" key="1">
    <citation type="journal article" date="2019" name="Int. J. Syst. Evol. Microbiol.">
        <title>The Global Catalogue of Microorganisms (GCM) 10K type strain sequencing project: providing services to taxonomists for standard genome sequencing and annotation.</title>
        <authorList>
            <consortium name="The Broad Institute Genomics Platform"/>
            <consortium name="The Broad Institute Genome Sequencing Center for Infectious Disease"/>
            <person name="Wu L."/>
            <person name="Ma J."/>
        </authorList>
    </citation>
    <scope>NUCLEOTIDE SEQUENCE [LARGE SCALE GENOMIC DNA]</scope>
    <source>
        <strain evidence="3">JCM 17326</strain>
    </source>
</reference>
<evidence type="ECO:0000259" key="1">
    <source>
        <dbReference type="PROSITE" id="PS50943"/>
    </source>
</evidence>
<evidence type="ECO:0000313" key="2">
    <source>
        <dbReference type="EMBL" id="GAA3594471.1"/>
    </source>
</evidence>
<dbReference type="PANTHER" id="PTHR35010:SF4">
    <property type="entry name" value="BLL5781 PROTEIN"/>
    <property type="match status" value="1"/>
</dbReference>
<gene>
    <name evidence="2" type="ORF">GCM10022419_092070</name>
</gene>
<organism evidence="2 3">
    <name type="scientific">Nonomuraea rosea</name>
    <dbReference type="NCBI Taxonomy" id="638574"/>
    <lineage>
        <taxon>Bacteria</taxon>
        <taxon>Bacillati</taxon>
        <taxon>Actinomycetota</taxon>
        <taxon>Actinomycetes</taxon>
        <taxon>Streptosporangiales</taxon>
        <taxon>Streptosporangiaceae</taxon>
        <taxon>Nonomuraea</taxon>
    </lineage>
</organism>
<dbReference type="CDD" id="cd00093">
    <property type="entry name" value="HTH_XRE"/>
    <property type="match status" value="1"/>
</dbReference>
<keyword evidence="3" id="KW-1185">Reference proteome</keyword>
<comment type="caution">
    <text evidence="2">The sequence shown here is derived from an EMBL/GenBank/DDBJ whole genome shotgun (WGS) entry which is preliminary data.</text>
</comment>
<dbReference type="PANTHER" id="PTHR35010">
    <property type="entry name" value="BLL4672 PROTEIN-RELATED"/>
    <property type="match status" value="1"/>
</dbReference>
<dbReference type="InterPro" id="IPR041413">
    <property type="entry name" value="MLTR_LBD"/>
</dbReference>
<dbReference type="EMBL" id="BAABDQ010000029">
    <property type="protein sequence ID" value="GAA3594471.1"/>
    <property type="molecule type" value="Genomic_DNA"/>
</dbReference>